<dbReference type="InterPro" id="IPR013169">
    <property type="entry name" value="mRNA_splic_Cwf18-like"/>
</dbReference>
<reference evidence="2" key="2">
    <citation type="journal article" date="2014" name="PLoS Genet.">
        <title>Signature gene expression reveals novel clues to the molecular mechanisms of dimorphic transition in Penicillium marneffei.</title>
        <authorList>
            <person name="Yang E."/>
            <person name="Wang G."/>
            <person name="Cai J."/>
            <person name="Woo P.C."/>
            <person name="Lau S.K."/>
            <person name="Yuen K.-Y."/>
            <person name="Chow W.-N."/>
            <person name="Lin X."/>
        </authorList>
    </citation>
    <scope>NUCLEOTIDE SEQUENCE</scope>
    <source>
        <strain evidence="2">PM1</strain>
    </source>
</reference>
<dbReference type="Gene3D" id="1.25.40.10">
    <property type="entry name" value="Tetratricopeptide repeat domain"/>
    <property type="match status" value="2"/>
</dbReference>
<comment type="caution">
    <text evidence="2">The sequence shown here is derived from an EMBL/GenBank/DDBJ whole genome shotgun (WGS) entry which is preliminary data.</text>
</comment>
<feature type="region of interest" description="Disordered" evidence="1">
    <location>
        <begin position="670"/>
        <end position="695"/>
    </location>
</feature>
<dbReference type="InterPro" id="IPR011990">
    <property type="entry name" value="TPR-like_helical_dom_sf"/>
</dbReference>
<dbReference type="GO" id="GO:0005684">
    <property type="term" value="C:U2-type spliceosomal complex"/>
    <property type="evidence" value="ECO:0007669"/>
    <property type="project" value="TreeGrafter"/>
</dbReference>
<dbReference type="Pfam" id="PF13424">
    <property type="entry name" value="TPR_12"/>
    <property type="match status" value="1"/>
</dbReference>
<reference key="1">
    <citation type="journal article" date="2014" name="PLoS Genet.">
        <title>Signature Gene Expression Reveals Novel Clues to the Molecular Mechanisms of Dimorphic Transition in Penicillium marneffei.</title>
        <authorList>
            <person name="Yang E."/>
            <person name="Wang G."/>
            <person name="Cai J."/>
            <person name="Woo P.C."/>
            <person name="Lau S.K."/>
            <person name="Yuen K.-Y."/>
            <person name="Chow W.-N."/>
            <person name="Lin X."/>
        </authorList>
    </citation>
    <scope>NUCLEOTIDE SEQUENCE [LARGE SCALE GENOMIC DNA]</scope>
    <source>
        <strain>PM1</strain>
    </source>
</reference>
<dbReference type="PANTHER" id="PTHR31551">
    <property type="entry name" value="PRE-MRNA-SPLICING FACTOR CWF18"/>
    <property type="match status" value="1"/>
</dbReference>
<protein>
    <submittedName>
        <fullName evidence="2">Pre-mRNA-splicing factor cwf18</fullName>
    </submittedName>
</protein>
<dbReference type="Pfam" id="PF08315">
    <property type="entry name" value="cwf18"/>
    <property type="match status" value="1"/>
</dbReference>
<dbReference type="EMBL" id="JPOX01000006">
    <property type="protein sequence ID" value="KFX50917.1"/>
    <property type="molecule type" value="Genomic_DNA"/>
</dbReference>
<dbReference type="PANTHER" id="PTHR31551:SF1">
    <property type="entry name" value="COILED-COIL DOMAIN-CONTAINING PROTEIN 12"/>
    <property type="match status" value="1"/>
</dbReference>
<dbReference type="HOGENOM" id="CLU_023642_0_0_1"/>
<dbReference type="SMART" id="SM00028">
    <property type="entry name" value="TPR"/>
    <property type="match status" value="2"/>
</dbReference>
<evidence type="ECO:0000313" key="2">
    <source>
        <dbReference type="EMBL" id="KFX50917.1"/>
    </source>
</evidence>
<name>A0A093VEE3_TALMA</name>
<dbReference type="InterPro" id="IPR019734">
    <property type="entry name" value="TPR_rpt"/>
</dbReference>
<dbReference type="SUPFAM" id="SSF48452">
    <property type="entry name" value="TPR-like"/>
    <property type="match status" value="1"/>
</dbReference>
<accession>A0A093VEE3</accession>
<evidence type="ECO:0000256" key="1">
    <source>
        <dbReference type="SAM" id="MobiDB-lite"/>
    </source>
</evidence>
<sequence length="716" mass="80969">MTSKRSQLAHHSHPAPAQSKYVPFKLIPADPGISQMDKTTLTLANTLAYLDGDAGIPRSLLIRAGCPQRRWNLDGEPENTSPTETGVASGLVGVLSSAEHLRIAIDQLCFRGALGPAVLLGGENRDVFRMGAGSSTMYKQSSVVAPQHGMLQALLLVCHAFPVDVYLDADFRELGSAYTPQLQYVITQHYDALQALGILSHEMRRTVAYAIIRSSHFSSTAWRTEAIERAEKIAANLVEPDRCLDMMILTQKIIQNRPSMSSEDFGGCSGFTAAGKKLNALSGQVFLSRSNMYMRNEEDIEVAFSLLRKIRPIDQEHISTLEELILQQKALCWGRLLRFQGQFEDARSLLEAVYDARQYPEGVVSVGESNCELISQLAETNCELGDLVKAEELVSPKLERIFEKTNNNTNLIQYKADILRLKFSQAEAALQQGEYWRAFDLYRDMNRYIWSTRGRQSWVRAVCRMHMGLARVHHRQGEWSFALKYWERALRMYEKHFDSQDFGTVVTYASIAYVKVRLNDMDGAMSFAMEAQELFKITGRQHWYTGLGTVWVEKDQEELQEKGGENITKTYLSGRNYDAETRGPKLGFEQAPIEGQITLEQQASEIARIAAEQTKQEEEVAAEQPIDLFKLQPKKPNWDLRRHLDEKMRVLNVRTENAIARLVRQRIENTQREEKAKRGRGNGEDQGEDVGIEGDALVEGIHVREQEAAEDDEDLV</sequence>
<dbReference type="AlphaFoldDB" id="A0A093VEE3"/>
<gene>
    <name evidence="2" type="ORF">GQ26_0061920</name>
</gene>
<organism evidence="2">
    <name type="scientific">Talaromyces marneffei PM1</name>
    <dbReference type="NCBI Taxonomy" id="1077442"/>
    <lineage>
        <taxon>Eukaryota</taxon>
        <taxon>Fungi</taxon>
        <taxon>Dikarya</taxon>
        <taxon>Ascomycota</taxon>
        <taxon>Pezizomycotina</taxon>
        <taxon>Eurotiomycetes</taxon>
        <taxon>Eurotiomycetidae</taxon>
        <taxon>Eurotiales</taxon>
        <taxon>Trichocomaceae</taxon>
        <taxon>Talaromyces</taxon>
        <taxon>Talaromyces sect. Talaromyces</taxon>
    </lineage>
</organism>
<proteinExistence type="predicted"/>
<dbReference type="GO" id="GO:0071014">
    <property type="term" value="C:post-mRNA release spliceosomal complex"/>
    <property type="evidence" value="ECO:0007669"/>
    <property type="project" value="TreeGrafter"/>
</dbReference>